<evidence type="ECO:0000256" key="1">
    <source>
        <dbReference type="SAM" id="Phobius"/>
    </source>
</evidence>
<name>A0A6L5G517_9ACTN</name>
<dbReference type="RefSeq" id="WP_153023907.1">
    <property type="nucleotide sequence ID" value="NZ_WIAO01000003.1"/>
</dbReference>
<organism evidence="2 3">
    <name type="scientific">Glycomyces albidus</name>
    <dbReference type="NCBI Taxonomy" id="2656774"/>
    <lineage>
        <taxon>Bacteria</taxon>
        <taxon>Bacillati</taxon>
        <taxon>Actinomycetota</taxon>
        <taxon>Actinomycetes</taxon>
        <taxon>Glycomycetales</taxon>
        <taxon>Glycomycetaceae</taxon>
        <taxon>Glycomyces</taxon>
    </lineage>
</organism>
<protein>
    <submittedName>
        <fullName evidence="2">Uncharacterized protein</fullName>
    </submittedName>
</protein>
<evidence type="ECO:0000313" key="3">
    <source>
        <dbReference type="Proteomes" id="UP000477750"/>
    </source>
</evidence>
<comment type="caution">
    <text evidence="2">The sequence shown here is derived from an EMBL/GenBank/DDBJ whole genome shotgun (WGS) entry which is preliminary data.</text>
</comment>
<dbReference type="InterPro" id="IPR045590">
    <property type="entry name" value="DUF6463"/>
</dbReference>
<keyword evidence="1" id="KW-0472">Membrane</keyword>
<keyword evidence="3" id="KW-1185">Reference proteome</keyword>
<keyword evidence="1" id="KW-0812">Transmembrane</keyword>
<dbReference type="EMBL" id="WIAO01000003">
    <property type="protein sequence ID" value="MQM24717.1"/>
    <property type="molecule type" value="Genomic_DNA"/>
</dbReference>
<dbReference type="Pfam" id="PF20064">
    <property type="entry name" value="DUF6463"/>
    <property type="match status" value="1"/>
</dbReference>
<keyword evidence="1" id="KW-1133">Transmembrane helix</keyword>
<accession>A0A6L5G517</accession>
<dbReference type="Proteomes" id="UP000477750">
    <property type="component" value="Unassembled WGS sequence"/>
</dbReference>
<proteinExistence type="predicted"/>
<feature type="transmembrane region" description="Helical" evidence="1">
    <location>
        <begin position="61"/>
        <end position="85"/>
    </location>
</feature>
<reference evidence="2 3" key="1">
    <citation type="submission" date="2019-10" db="EMBL/GenBank/DDBJ databases">
        <title>Glycomyces albidus sp. nov., a novel actinomycete isolated from rhizosphere soil of wheat (Triticum aestivum L.).</title>
        <authorList>
            <person name="Qian L."/>
        </authorList>
    </citation>
    <scope>NUCLEOTIDE SEQUENCE [LARGE SCALE GENOMIC DNA]</scope>
    <source>
        <strain evidence="2 3">NEAU-7082</strain>
    </source>
</reference>
<dbReference type="AlphaFoldDB" id="A0A6L5G517"/>
<sequence>MTQRRNRAVVAGGAIITLCGIGHSVIALIQVMPRHGEAWLDGALWEQVNRNVTGFTPVTGAFWYSFNSFGLPLLLLGATVLALGLRGMAPPRVVPWVMMLWTVVGETASGPSPLLLLLVAGVLMLVGASRRTAAPPPTAVEAEARVP</sequence>
<evidence type="ECO:0000313" key="2">
    <source>
        <dbReference type="EMBL" id="MQM24717.1"/>
    </source>
</evidence>
<gene>
    <name evidence="2" type="ORF">GFD30_03845</name>
</gene>
<feature type="transmembrane region" description="Helical" evidence="1">
    <location>
        <begin position="97"/>
        <end position="126"/>
    </location>
</feature>